<keyword evidence="4" id="KW-1185">Reference proteome</keyword>
<dbReference type="GO" id="GO:0046872">
    <property type="term" value="F:metal ion binding"/>
    <property type="evidence" value="ECO:0007669"/>
    <property type="project" value="UniProtKB-KW"/>
</dbReference>
<dbReference type="PANTHER" id="PTHR35848">
    <property type="entry name" value="OXALATE-BINDING PROTEIN"/>
    <property type="match status" value="1"/>
</dbReference>
<dbReference type="Pfam" id="PF07883">
    <property type="entry name" value="Cupin_2"/>
    <property type="match status" value="1"/>
</dbReference>
<feature type="domain" description="Cupin type-2" evidence="2">
    <location>
        <begin position="32"/>
        <end position="95"/>
    </location>
</feature>
<dbReference type="InterPro" id="IPR013096">
    <property type="entry name" value="Cupin_2"/>
</dbReference>
<evidence type="ECO:0000313" key="3">
    <source>
        <dbReference type="EMBL" id="QEC63969.1"/>
    </source>
</evidence>
<dbReference type="EMBL" id="CP042436">
    <property type="protein sequence ID" value="QEC63969.1"/>
    <property type="molecule type" value="Genomic_DNA"/>
</dbReference>
<dbReference type="AlphaFoldDB" id="A0A5B8UY91"/>
<dbReference type="RefSeq" id="WP_147032542.1">
    <property type="nucleotide sequence ID" value="NZ_CP042436.1"/>
</dbReference>
<organism evidence="3 4">
    <name type="scientific">Mucilaginibacter ginsenosidivorans</name>
    <dbReference type="NCBI Taxonomy" id="398053"/>
    <lineage>
        <taxon>Bacteria</taxon>
        <taxon>Pseudomonadati</taxon>
        <taxon>Bacteroidota</taxon>
        <taxon>Sphingobacteriia</taxon>
        <taxon>Sphingobacteriales</taxon>
        <taxon>Sphingobacteriaceae</taxon>
        <taxon>Mucilaginibacter</taxon>
    </lineage>
</organism>
<dbReference type="PANTHER" id="PTHR35848:SF6">
    <property type="entry name" value="CUPIN TYPE-2 DOMAIN-CONTAINING PROTEIN"/>
    <property type="match status" value="1"/>
</dbReference>
<keyword evidence="1" id="KW-0479">Metal-binding</keyword>
<dbReference type="InterPro" id="IPR011051">
    <property type="entry name" value="RmlC_Cupin_sf"/>
</dbReference>
<dbReference type="Proteomes" id="UP000321479">
    <property type="component" value="Chromosome"/>
</dbReference>
<dbReference type="OrthoDB" id="1423961at2"/>
<dbReference type="SUPFAM" id="SSF51182">
    <property type="entry name" value="RmlC-like cupins"/>
    <property type="match status" value="1"/>
</dbReference>
<dbReference type="KEGG" id="mgin:FRZ54_15760"/>
<gene>
    <name evidence="3" type="ORF">FRZ54_15760</name>
</gene>
<evidence type="ECO:0000259" key="2">
    <source>
        <dbReference type="Pfam" id="PF07883"/>
    </source>
</evidence>
<accession>A0A5B8UY91</accession>
<proteinExistence type="predicted"/>
<evidence type="ECO:0000256" key="1">
    <source>
        <dbReference type="ARBA" id="ARBA00022723"/>
    </source>
</evidence>
<dbReference type="Gene3D" id="2.60.120.10">
    <property type="entry name" value="Jelly Rolls"/>
    <property type="match status" value="1"/>
</dbReference>
<name>A0A5B8UY91_9SPHI</name>
<dbReference type="InterPro" id="IPR051610">
    <property type="entry name" value="GPI/OXD"/>
</dbReference>
<protein>
    <submittedName>
        <fullName evidence="3">Cupin domain-containing protein</fullName>
    </submittedName>
</protein>
<reference evidence="3 4" key="1">
    <citation type="journal article" date="2017" name="Curr. Microbiol.">
        <title>Mucilaginibacter ginsenosidivorans sp. nov., Isolated from Soil of Ginseng Field.</title>
        <authorList>
            <person name="Kim M.M."/>
            <person name="Siddiqi M.Z."/>
            <person name="Im W.T."/>
        </authorList>
    </citation>
    <scope>NUCLEOTIDE SEQUENCE [LARGE SCALE GENOMIC DNA]</scope>
    <source>
        <strain evidence="3 4">Gsoil 3017</strain>
    </source>
</reference>
<dbReference type="InterPro" id="IPR014710">
    <property type="entry name" value="RmlC-like_jellyroll"/>
</dbReference>
<sequence length="182" mass="21041">MATNIFDLCTNPVTGETFKAVSLTPYAFTMQWTVQSGRHVPFEHLHVYQDEIFYVKKGEIKVLVEGKEHIAREGQRVIITKGKKHAAFNNGEDELNTWVEYRPPLDQHRLYQCYNGLINDGCLDKNGAVSMPMMCYMLKKMKCKAMARPTSIPAPLFKLTLNLFYLMGTMKGWDKLYEKYTQ</sequence>
<evidence type="ECO:0000313" key="4">
    <source>
        <dbReference type="Proteomes" id="UP000321479"/>
    </source>
</evidence>